<feature type="transmembrane region" description="Helical" evidence="7">
    <location>
        <begin position="36"/>
        <end position="53"/>
    </location>
</feature>
<keyword evidence="4 7" id="KW-0472">Membrane</keyword>
<evidence type="ECO:0000313" key="10">
    <source>
        <dbReference type="Proteomes" id="UP001521116"/>
    </source>
</evidence>
<organism evidence="9 10">
    <name type="scientific">Neofusicoccum ribis</name>
    <dbReference type="NCBI Taxonomy" id="45134"/>
    <lineage>
        <taxon>Eukaryota</taxon>
        <taxon>Fungi</taxon>
        <taxon>Dikarya</taxon>
        <taxon>Ascomycota</taxon>
        <taxon>Pezizomycotina</taxon>
        <taxon>Dothideomycetes</taxon>
        <taxon>Dothideomycetes incertae sedis</taxon>
        <taxon>Botryosphaeriales</taxon>
        <taxon>Botryosphaeriaceae</taxon>
        <taxon>Neofusicoccum</taxon>
    </lineage>
</organism>
<dbReference type="Proteomes" id="UP001521116">
    <property type="component" value="Unassembled WGS sequence"/>
</dbReference>
<reference evidence="9 10" key="1">
    <citation type="submission" date="2024-02" db="EMBL/GenBank/DDBJ databases">
        <title>De novo assembly and annotation of 12 fungi associated with fruit tree decline syndrome in Ontario, Canada.</title>
        <authorList>
            <person name="Sulman M."/>
            <person name="Ellouze W."/>
            <person name="Ilyukhin E."/>
        </authorList>
    </citation>
    <scope>NUCLEOTIDE SEQUENCE [LARGE SCALE GENOMIC DNA]</scope>
    <source>
        <strain evidence="9 10">M1-105</strain>
    </source>
</reference>
<feature type="transmembrane region" description="Helical" evidence="7">
    <location>
        <begin position="155"/>
        <end position="182"/>
    </location>
</feature>
<keyword evidence="3 7" id="KW-1133">Transmembrane helix</keyword>
<evidence type="ECO:0000256" key="6">
    <source>
        <dbReference type="SAM" id="MobiDB-lite"/>
    </source>
</evidence>
<evidence type="ECO:0000256" key="4">
    <source>
        <dbReference type="ARBA" id="ARBA00023136"/>
    </source>
</evidence>
<keyword evidence="10" id="KW-1185">Reference proteome</keyword>
<dbReference type="Pfam" id="PF20684">
    <property type="entry name" value="Fung_rhodopsin"/>
    <property type="match status" value="1"/>
</dbReference>
<evidence type="ECO:0000256" key="5">
    <source>
        <dbReference type="ARBA" id="ARBA00038359"/>
    </source>
</evidence>
<evidence type="ECO:0000256" key="1">
    <source>
        <dbReference type="ARBA" id="ARBA00004141"/>
    </source>
</evidence>
<feature type="compositionally biased region" description="Polar residues" evidence="6">
    <location>
        <begin position="327"/>
        <end position="351"/>
    </location>
</feature>
<comment type="caution">
    <text evidence="9">The sequence shown here is derived from an EMBL/GenBank/DDBJ whole genome shotgun (WGS) entry which is preliminary data.</text>
</comment>
<protein>
    <recommendedName>
        <fullName evidence="8">Rhodopsin domain-containing protein</fullName>
    </recommendedName>
</protein>
<feature type="transmembrane region" description="Helical" evidence="7">
    <location>
        <begin position="216"/>
        <end position="238"/>
    </location>
</feature>
<dbReference type="PANTHER" id="PTHR33048">
    <property type="entry name" value="PTH11-LIKE INTEGRAL MEMBRANE PROTEIN (AFU_ORTHOLOGUE AFUA_5G11245)"/>
    <property type="match status" value="1"/>
</dbReference>
<evidence type="ECO:0000259" key="8">
    <source>
        <dbReference type="Pfam" id="PF20684"/>
    </source>
</evidence>
<feature type="transmembrane region" description="Helical" evidence="7">
    <location>
        <begin position="65"/>
        <end position="85"/>
    </location>
</feature>
<evidence type="ECO:0000256" key="2">
    <source>
        <dbReference type="ARBA" id="ARBA00022692"/>
    </source>
</evidence>
<evidence type="ECO:0000313" key="9">
    <source>
        <dbReference type="EMBL" id="KAL1636862.1"/>
    </source>
</evidence>
<comment type="subcellular location">
    <subcellularLocation>
        <location evidence="1">Membrane</location>
        <topology evidence="1">Multi-pass membrane protein</topology>
    </subcellularLocation>
</comment>
<feature type="transmembrane region" description="Helical" evidence="7">
    <location>
        <begin position="291"/>
        <end position="310"/>
    </location>
</feature>
<comment type="similarity">
    <text evidence="5">Belongs to the SAT4 family.</text>
</comment>
<dbReference type="PANTHER" id="PTHR33048:SF92">
    <property type="entry name" value="INTEGRAL MEMBRANE PROTEIN"/>
    <property type="match status" value="1"/>
</dbReference>
<name>A0ABR3TBV2_9PEZI</name>
<sequence>MATWATPTNETLYGQERQHAIDNAGIVNRTAFEVNIGLFTGLALVTVLIRFYIRGRHIRKMLLDDYLLVLGAACLVVSMSMLYWYSPQLFVVEALNTIPNKVIVTMDEVMPLLDGNKKIQTFLGTNWTAIYAVKFSFLAYFWALVRNISPRLKPYFWSVVVFTTLSWAFVVSEGFILCPWFGVEAGEYPMTAPGGRANEEAVKCMPNTNRVLNISLTSLVTVLDVVTDVLIVTVPMIIIHRAKMSTPQKVALGTFLSLSLMMVIMAVVRIVGSVRGSDAALDVAWEMFWQQLEGCVAVMMGSLTAFRGVFNRGDEKGSGESTGDLETASTGSPVQQQSLMPKSDSQQSGAR</sequence>
<gene>
    <name evidence="9" type="ORF">SLS56_000956</name>
</gene>
<proteinExistence type="inferred from homology"/>
<accession>A0ABR3TBV2</accession>
<feature type="transmembrane region" description="Helical" evidence="7">
    <location>
        <begin position="119"/>
        <end position="143"/>
    </location>
</feature>
<evidence type="ECO:0000256" key="7">
    <source>
        <dbReference type="SAM" id="Phobius"/>
    </source>
</evidence>
<feature type="domain" description="Rhodopsin" evidence="8">
    <location>
        <begin position="49"/>
        <end position="311"/>
    </location>
</feature>
<dbReference type="InterPro" id="IPR049326">
    <property type="entry name" value="Rhodopsin_dom_fungi"/>
</dbReference>
<evidence type="ECO:0000256" key="3">
    <source>
        <dbReference type="ARBA" id="ARBA00022989"/>
    </source>
</evidence>
<feature type="transmembrane region" description="Helical" evidence="7">
    <location>
        <begin position="250"/>
        <end position="271"/>
    </location>
</feature>
<dbReference type="EMBL" id="JAJVDC020000005">
    <property type="protein sequence ID" value="KAL1636862.1"/>
    <property type="molecule type" value="Genomic_DNA"/>
</dbReference>
<feature type="region of interest" description="Disordered" evidence="6">
    <location>
        <begin position="314"/>
        <end position="351"/>
    </location>
</feature>
<dbReference type="InterPro" id="IPR052337">
    <property type="entry name" value="SAT4-like"/>
</dbReference>
<keyword evidence="2 7" id="KW-0812">Transmembrane</keyword>